<dbReference type="OrthoDB" id="29072at2759"/>
<dbReference type="Gene3D" id="1.20.58.80">
    <property type="entry name" value="Phosphotransferase system, lactose/cellobiose-type IIA subunit"/>
    <property type="match status" value="1"/>
</dbReference>
<dbReference type="InterPro" id="IPR003593">
    <property type="entry name" value="AAA+_ATPase"/>
</dbReference>
<dbReference type="SUPFAM" id="SSF116846">
    <property type="entry name" value="MIT domain"/>
    <property type="match status" value="1"/>
</dbReference>
<dbReference type="InterPro" id="IPR045253">
    <property type="entry name" value="VPS4_MIT"/>
</dbReference>
<sequence length="447" mass="49848">MSGANFLNKAIDIIKKAISEDTAGNYDEAYKLYINGIDWFITAIKYEKNEKLKESLRKKLVEYMDRAEKLKEHMSKAQDGQQPTAVSNGSGSKKKSGGNTGTNKNDSGDNNLDSETKKLRQGLEGAILSEKPNVHWDDVAGLDGAKESLKEAVILPIKFPQMFTGKRTPWRGILLYGPPGTGKSYLAKAVATEADSTFYAVSSSDLVSKWMGESERLVKNLFAMARENKPSIIFIDEVDSLCGTRGEGESEASRRIKTEFLVQMNGVGNDDTGVLVLGATNIPWALDSAIRRRFEKRIFIPLPEPGARARMFQLHIGNTPCTLTQRDYKMLADRTEGYSGSDIAVIVRDALMQPIRKVQLATHFKRVLRPADRSQPNGPQREYWMPCSPGDRDAVEKTWAEVNSDELWEPDLAPADFLKAVKNSRPTVNEADMRRQIEFTNDFGLEG</sequence>
<keyword evidence="4" id="KW-0813">Transport</keyword>
<dbReference type="CDD" id="cd19521">
    <property type="entry name" value="RecA-like_VPS4"/>
    <property type="match status" value="1"/>
</dbReference>
<dbReference type="Gene3D" id="3.40.50.300">
    <property type="entry name" value="P-loop containing nucleotide triphosphate hydrolases"/>
    <property type="match status" value="1"/>
</dbReference>
<evidence type="ECO:0000256" key="2">
    <source>
        <dbReference type="ARBA" id="ARBA00006914"/>
    </source>
</evidence>
<dbReference type="Proteomes" id="UP001151518">
    <property type="component" value="Unassembled WGS sequence"/>
</dbReference>
<dbReference type="FunFam" id="1.20.58.80:FF:000004">
    <property type="entry name" value="Vacuolar protein sorting-associated protein 4"/>
    <property type="match status" value="1"/>
</dbReference>
<dbReference type="InterPro" id="IPR036181">
    <property type="entry name" value="MIT_dom_sf"/>
</dbReference>
<evidence type="ECO:0000256" key="10">
    <source>
        <dbReference type="ARBA" id="ARBA00023136"/>
    </source>
</evidence>
<dbReference type="FunFam" id="3.40.50.300:FF:000043">
    <property type="entry name" value="Vacuolar protein sorting-associated protein 4"/>
    <property type="match status" value="1"/>
</dbReference>
<dbReference type="EC" id="3.6.4.6" evidence="3"/>
<keyword evidence="7" id="KW-0378">Hydrolase</keyword>
<feature type="domain" description="MIT" evidence="15">
    <location>
        <begin position="3"/>
        <end position="81"/>
    </location>
</feature>
<evidence type="ECO:0000256" key="4">
    <source>
        <dbReference type="ARBA" id="ARBA00022448"/>
    </source>
</evidence>
<evidence type="ECO:0000313" key="16">
    <source>
        <dbReference type="EMBL" id="KAJ2679287.1"/>
    </source>
</evidence>
<dbReference type="GO" id="GO:0007033">
    <property type="term" value="P:vacuole organization"/>
    <property type="evidence" value="ECO:0007669"/>
    <property type="project" value="TreeGrafter"/>
</dbReference>
<dbReference type="GO" id="GO:0016887">
    <property type="term" value="F:ATP hydrolysis activity"/>
    <property type="evidence" value="ECO:0007669"/>
    <property type="project" value="InterPro"/>
</dbReference>
<dbReference type="SUPFAM" id="SSF52540">
    <property type="entry name" value="P-loop containing nucleoside triphosphate hydrolases"/>
    <property type="match status" value="1"/>
</dbReference>
<dbReference type="InterPro" id="IPR027417">
    <property type="entry name" value="P-loop_NTPase"/>
</dbReference>
<evidence type="ECO:0000259" key="15">
    <source>
        <dbReference type="SMART" id="SM00745"/>
    </source>
</evidence>
<feature type="domain" description="AAA+ ATPase" evidence="14">
    <location>
        <begin position="169"/>
        <end position="304"/>
    </location>
</feature>
<name>A0A9W8GA13_9FUNG</name>
<keyword evidence="8 12" id="KW-0067">ATP-binding</keyword>
<proteinExistence type="inferred from homology"/>
<organism evidence="16 17">
    <name type="scientific">Coemansia spiralis</name>
    <dbReference type="NCBI Taxonomy" id="417178"/>
    <lineage>
        <taxon>Eukaryota</taxon>
        <taxon>Fungi</taxon>
        <taxon>Fungi incertae sedis</taxon>
        <taxon>Zoopagomycota</taxon>
        <taxon>Kickxellomycotina</taxon>
        <taxon>Kickxellomycetes</taxon>
        <taxon>Kickxellales</taxon>
        <taxon>Kickxellaceae</taxon>
        <taxon>Coemansia</taxon>
    </lineage>
</organism>
<comment type="subcellular location">
    <subcellularLocation>
        <location evidence="1">Endosome membrane</location>
        <topology evidence="1">Peripheral membrane protein</topology>
    </subcellularLocation>
</comment>
<dbReference type="SMART" id="SM00745">
    <property type="entry name" value="MIT"/>
    <property type="match status" value="1"/>
</dbReference>
<evidence type="ECO:0000256" key="7">
    <source>
        <dbReference type="ARBA" id="ARBA00022801"/>
    </source>
</evidence>
<evidence type="ECO:0000256" key="6">
    <source>
        <dbReference type="ARBA" id="ARBA00022753"/>
    </source>
</evidence>
<keyword evidence="9" id="KW-0653">Protein transport</keyword>
<dbReference type="Pfam" id="PF17862">
    <property type="entry name" value="AAA_lid_3"/>
    <property type="match status" value="1"/>
</dbReference>
<dbReference type="GO" id="GO:0016197">
    <property type="term" value="P:endosomal transport"/>
    <property type="evidence" value="ECO:0007669"/>
    <property type="project" value="TreeGrafter"/>
</dbReference>
<feature type="compositionally biased region" description="Low complexity" evidence="13">
    <location>
        <begin position="101"/>
        <end position="111"/>
    </location>
</feature>
<protein>
    <recommendedName>
        <fullName evidence="3">vesicle-fusing ATPase</fullName>
        <ecNumber evidence="3">3.6.4.6</ecNumber>
    </recommendedName>
</protein>
<dbReference type="Pfam" id="PF09336">
    <property type="entry name" value="Vps4_C"/>
    <property type="match status" value="1"/>
</dbReference>
<gene>
    <name evidence="16" type="primary">VPS4</name>
    <name evidence="16" type="ORF">GGI25_001643</name>
</gene>
<dbReference type="FunFam" id="1.10.8.60:FF:000015">
    <property type="entry name" value="vacuolar protein sorting-associated protein 4A"/>
    <property type="match status" value="1"/>
</dbReference>
<dbReference type="AlphaFoldDB" id="A0A9W8GA13"/>
<evidence type="ECO:0000256" key="9">
    <source>
        <dbReference type="ARBA" id="ARBA00022927"/>
    </source>
</evidence>
<comment type="catalytic activity">
    <reaction evidence="11">
        <text>ATP + H2O = ADP + phosphate + H(+)</text>
        <dbReference type="Rhea" id="RHEA:13065"/>
        <dbReference type="ChEBI" id="CHEBI:15377"/>
        <dbReference type="ChEBI" id="CHEBI:15378"/>
        <dbReference type="ChEBI" id="CHEBI:30616"/>
        <dbReference type="ChEBI" id="CHEBI:43474"/>
        <dbReference type="ChEBI" id="CHEBI:456216"/>
        <dbReference type="EC" id="3.6.4.6"/>
    </reaction>
</comment>
<dbReference type="CDD" id="cd02678">
    <property type="entry name" value="MIT_VPS4"/>
    <property type="match status" value="1"/>
</dbReference>
<dbReference type="SMART" id="SM00382">
    <property type="entry name" value="AAA"/>
    <property type="match status" value="1"/>
</dbReference>
<dbReference type="GO" id="GO:0010008">
    <property type="term" value="C:endosome membrane"/>
    <property type="evidence" value="ECO:0007669"/>
    <property type="project" value="UniProtKB-SubCell"/>
</dbReference>
<dbReference type="Pfam" id="PF00004">
    <property type="entry name" value="AAA"/>
    <property type="match status" value="1"/>
</dbReference>
<evidence type="ECO:0000256" key="1">
    <source>
        <dbReference type="ARBA" id="ARBA00004481"/>
    </source>
</evidence>
<dbReference type="EMBL" id="JANBTW010000013">
    <property type="protein sequence ID" value="KAJ2679287.1"/>
    <property type="molecule type" value="Genomic_DNA"/>
</dbReference>
<dbReference type="PANTHER" id="PTHR23074">
    <property type="entry name" value="AAA DOMAIN-CONTAINING"/>
    <property type="match status" value="1"/>
</dbReference>
<evidence type="ECO:0000256" key="5">
    <source>
        <dbReference type="ARBA" id="ARBA00022741"/>
    </source>
</evidence>
<feature type="region of interest" description="Disordered" evidence="13">
    <location>
        <begin position="71"/>
        <end position="114"/>
    </location>
</feature>
<dbReference type="GO" id="GO:0045324">
    <property type="term" value="P:late endosome to vacuole transport"/>
    <property type="evidence" value="ECO:0007669"/>
    <property type="project" value="UniProtKB-ARBA"/>
</dbReference>
<evidence type="ECO:0000256" key="8">
    <source>
        <dbReference type="ARBA" id="ARBA00022840"/>
    </source>
</evidence>
<keyword evidence="6" id="KW-0967">Endosome</keyword>
<evidence type="ECO:0000256" key="13">
    <source>
        <dbReference type="SAM" id="MobiDB-lite"/>
    </source>
</evidence>
<evidence type="ECO:0000256" key="12">
    <source>
        <dbReference type="RuleBase" id="RU003651"/>
    </source>
</evidence>
<evidence type="ECO:0000256" key="3">
    <source>
        <dbReference type="ARBA" id="ARBA00012674"/>
    </source>
</evidence>
<dbReference type="InterPro" id="IPR050304">
    <property type="entry name" value="MT-severing_AAA_ATPase"/>
</dbReference>
<evidence type="ECO:0000313" key="17">
    <source>
        <dbReference type="Proteomes" id="UP001151518"/>
    </source>
</evidence>
<evidence type="ECO:0000259" key="14">
    <source>
        <dbReference type="SMART" id="SM00382"/>
    </source>
</evidence>
<comment type="caution">
    <text evidence="16">The sequence shown here is derived from an EMBL/GenBank/DDBJ whole genome shotgun (WGS) entry which is preliminary data.</text>
</comment>
<dbReference type="InterPro" id="IPR041569">
    <property type="entry name" value="AAA_lid_3"/>
</dbReference>
<dbReference type="InterPro" id="IPR003960">
    <property type="entry name" value="ATPase_AAA_CS"/>
</dbReference>
<dbReference type="PANTHER" id="PTHR23074:SF83">
    <property type="entry name" value="VACUOLAR PROTEIN SORTING-ASSOCIATED PROTEIN 4A"/>
    <property type="match status" value="1"/>
</dbReference>
<dbReference type="GO" id="GO:0005524">
    <property type="term" value="F:ATP binding"/>
    <property type="evidence" value="ECO:0007669"/>
    <property type="project" value="UniProtKB-KW"/>
</dbReference>
<dbReference type="InterPro" id="IPR007330">
    <property type="entry name" value="MIT_dom"/>
</dbReference>
<reference evidence="16" key="1">
    <citation type="submission" date="2022-07" db="EMBL/GenBank/DDBJ databases">
        <title>Phylogenomic reconstructions and comparative analyses of Kickxellomycotina fungi.</title>
        <authorList>
            <person name="Reynolds N.K."/>
            <person name="Stajich J.E."/>
            <person name="Barry K."/>
            <person name="Grigoriev I.V."/>
            <person name="Crous P."/>
            <person name="Smith M.E."/>
        </authorList>
    </citation>
    <scope>NUCLEOTIDE SEQUENCE</scope>
    <source>
        <strain evidence="16">NRRL 3115</strain>
    </source>
</reference>
<dbReference type="PROSITE" id="PS00674">
    <property type="entry name" value="AAA"/>
    <property type="match status" value="1"/>
</dbReference>
<dbReference type="InterPro" id="IPR003959">
    <property type="entry name" value="ATPase_AAA_core"/>
</dbReference>
<evidence type="ECO:0000256" key="11">
    <source>
        <dbReference type="ARBA" id="ARBA00048883"/>
    </source>
</evidence>
<dbReference type="Gene3D" id="1.10.8.60">
    <property type="match status" value="1"/>
</dbReference>
<dbReference type="GO" id="GO:0015031">
    <property type="term" value="P:protein transport"/>
    <property type="evidence" value="ECO:0007669"/>
    <property type="project" value="UniProtKB-KW"/>
</dbReference>
<dbReference type="Pfam" id="PF04212">
    <property type="entry name" value="MIT"/>
    <property type="match status" value="1"/>
</dbReference>
<keyword evidence="5 12" id="KW-0547">Nucleotide-binding</keyword>
<dbReference type="InterPro" id="IPR015415">
    <property type="entry name" value="Spast_Vps4_C"/>
</dbReference>
<keyword evidence="10" id="KW-0472">Membrane</keyword>
<accession>A0A9W8GA13</accession>
<comment type="similarity">
    <text evidence="2 12">Belongs to the AAA ATPase family.</text>
</comment>